<organism evidence="1 2">
    <name type="scientific">Streptomyces enissocaesilis</name>
    <dbReference type="NCBI Taxonomy" id="332589"/>
    <lineage>
        <taxon>Bacteria</taxon>
        <taxon>Bacillati</taxon>
        <taxon>Actinomycetota</taxon>
        <taxon>Actinomycetes</taxon>
        <taxon>Kitasatosporales</taxon>
        <taxon>Streptomycetaceae</taxon>
        <taxon>Streptomyces</taxon>
        <taxon>Streptomyces rochei group</taxon>
    </lineage>
</organism>
<dbReference type="Proteomes" id="UP001500403">
    <property type="component" value="Unassembled WGS sequence"/>
</dbReference>
<gene>
    <name evidence="1" type="ORF">GCM10010446_59820</name>
</gene>
<dbReference type="EMBL" id="BAAAUD010000057">
    <property type="protein sequence ID" value="GAA2966169.1"/>
    <property type="molecule type" value="Genomic_DNA"/>
</dbReference>
<proteinExistence type="predicted"/>
<keyword evidence="2" id="KW-1185">Reference proteome</keyword>
<comment type="caution">
    <text evidence="1">The sequence shown here is derived from an EMBL/GenBank/DDBJ whole genome shotgun (WGS) entry which is preliminary data.</text>
</comment>
<protein>
    <submittedName>
        <fullName evidence="1">Uncharacterized protein</fullName>
    </submittedName>
</protein>
<accession>A0ABN3XLT9</accession>
<evidence type="ECO:0000313" key="2">
    <source>
        <dbReference type="Proteomes" id="UP001500403"/>
    </source>
</evidence>
<reference evidence="1 2" key="1">
    <citation type="journal article" date="2019" name="Int. J. Syst. Evol. Microbiol.">
        <title>The Global Catalogue of Microorganisms (GCM) 10K type strain sequencing project: providing services to taxonomists for standard genome sequencing and annotation.</title>
        <authorList>
            <consortium name="The Broad Institute Genomics Platform"/>
            <consortium name="The Broad Institute Genome Sequencing Center for Infectious Disease"/>
            <person name="Wu L."/>
            <person name="Ma J."/>
        </authorList>
    </citation>
    <scope>NUCLEOTIDE SEQUENCE [LARGE SCALE GENOMIC DNA]</scope>
    <source>
        <strain evidence="1 2">JCM 9088</strain>
    </source>
</reference>
<name>A0ABN3XLT9_9ACTN</name>
<sequence>MSLIALSRDTVHPQALREAVTVEVVAGSVRLGFPDGSAANV</sequence>
<evidence type="ECO:0000313" key="1">
    <source>
        <dbReference type="EMBL" id="GAA2966169.1"/>
    </source>
</evidence>
<dbReference type="RefSeq" id="WP_344499391.1">
    <property type="nucleotide sequence ID" value="NZ_BAAAUD010000057.1"/>
</dbReference>